<dbReference type="AlphaFoldDB" id="A0A412FLC3"/>
<proteinExistence type="predicted"/>
<evidence type="ECO:0000313" key="2">
    <source>
        <dbReference type="Proteomes" id="UP000284178"/>
    </source>
</evidence>
<dbReference type="RefSeq" id="WP_117895969.1">
    <property type="nucleotide sequence ID" value="NZ_CABJCV010000025.1"/>
</dbReference>
<keyword evidence="2" id="KW-1185">Reference proteome</keyword>
<organism evidence="1 2">
    <name type="scientific">Holdemania filiformis</name>
    <dbReference type="NCBI Taxonomy" id="61171"/>
    <lineage>
        <taxon>Bacteria</taxon>
        <taxon>Bacillati</taxon>
        <taxon>Bacillota</taxon>
        <taxon>Erysipelotrichia</taxon>
        <taxon>Erysipelotrichales</taxon>
        <taxon>Erysipelotrichaceae</taxon>
        <taxon>Holdemania</taxon>
    </lineage>
</organism>
<reference evidence="1 2" key="1">
    <citation type="submission" date="2018-08" db="EMBL/GenBank/DDBJ databases">
        <title>A genome reference for cultivated species of the human gut microbiota.</title>
        <authorList>
            <person name="Zou Y."/>
            <person name="Xue W."/>
            <person name="Luo G."/>
        </authorList>
    </citation>
    <scope>NUCLEOTIDE SEQUENCE [LARGE SCALE GENOMIC DNA]</scope>
    <source>
        <strain evidence="1 2">AF24-29</strain>
    </source>
</reference>
<sequence length="79" mass="8752">MKQEQLIDDLIAQLDRSFAAGVGHVNVSVEGSAVQLEKIDKNEESLVKEVETLGCLDCEKQNFACKTPTLMEGLDRNEE</sequence>
<dbReference type="EMBL" id="QRUP01000025">
    <property type="protein sequence ID" value="RGR68954.1"/>
    <property type="molecule type" value="Genomic_DNA"/>
</dbReference>
<accession>A0A412FLC3</accession>
<evidence type="ECO:0000313" key="1">
    <source>
        <dbReference type="EMBL" id="RGR68954.1"/>
    </source>
</evidence>
<dbReference type="Proteomes" id="UP000284178">
    <property type="component" value="Unassembled WGS sequence"/>
</dbReference>
<gene>
    <name evidence="1" type="ORF">DWY25_15395</name>
</gene>
<comment type="caution">
    <text evidence="1">The sequence shown here is derived from an EMBL/GenBank/DDBJ whole genome shotgun (WGS) entry which is preliminary data.</text>
</comment>
<dbReference type="GeneID" id="83016782"/>
<protein>
    <submittedName>
        <fullName evidence="1">Uncharacterized protein</fullName>
    </submittedName>
</protein>
<name>A0A412FLC3_9FIRM</name>